<dbReference type="EMBL" id="DVIQ01000066">
    <property type="protein sequence ID" value="HIS32026.1"/>
    <property type="molecule type" value="Genomic_DNA"/>
</dbReference>
<organism evidence="2 3">
    <name type="scientific">Candidatus Limivivens intestinipullorum</name>
    <dbReference type="NCBI Taxonomy" id="2840858"/>
    <lineage>
        <taxon>Bacteria</taxon>
        <taxon>Bacillati</taxon>
        <taxon>Bacillota</taxon>
        <taxon>Clostridia</taxon>
        <taxon>Lachnospirales</taxon>
        <taxon>Lachnospiraceae</taxon>
        <taxon>Lachnospiraceae incertae sedis</taxon>
        <taxon>Candidatus Limivivens</taxon>
    </lineage>
</organism>
<name>A0A9D1JKA6_9FIRM</name>
<dbReference type="Proteomes" id="UP000823935">
    <property type="component" value="Unassembled WGS sequence"/>
</dbReference>
<reference evidence="2" key="1">
    <citation type="submission" date="2020-10" db="EMBL/GenBank/DDBJ databases">
        <authorList>
            <person name="Gilroy R."/>
        </authorList>
    </citation>
    <scope>NUCLEOTIDE SEQUENCE</scope>
    <source>
        <strain evidence="2">CHK190-19873</strain>
    </source>
</reference>
<feature type="coiled-coil region" evidence="1">
    <location>
        <begin position="31"/>
        <end position="58"/>
    </location>
</feature>
<dbReference type="AlphaFoldDB" id="A0A9D1JKA6"/>
<proteinExistence type="predicted"/>
<gene>
    <name evidence="2" type="ORF">IAB44_10845</name>
</gene>
<evidence type="ECO:0000313" key="3">
    <source>
        <dbReference type="Proteomes" id="UP000823935"/>
    </source>
</evidence>
<keyword evidence="1" id="KW-0175">Coiled coil</keyword>
<protein>
    <submittedName>
        <fullName evidence="2">Uncharacterized protein</fullName>
    </submittedName>
</protein>
<sequence>MKLKEGMFAVKLYELEQQYGRMQSRLQICQQDDHKKIRQELQKAADEYKENELLLKSNVESSRSLAVAALAEAQLKYSQRVKNILEEEMPEYLYSETGTKEGKMAEAAGLYAEYAIDFAVQSMKYALMAALKAIDAQMNADDKEQAQDGKSA</sequence>
<evidence type="ECO:0000313" key="2">
    <source>
        <dbReference type="EMBL" id="HIS32026.1"/>
    </source>
</evidence>
<accession>A0A9D1JKA6</accession>
<comment type="caution">
    <text evidence="2">The sequence shown here is derived from an EMBL/GenBank/DDBJ whole genome shotgun (WGS) entry which is preliminary data.</text>
</comment>
<evidence type="ECO:0000256" key="1">
    <source>
        <dbReference type="SAM" id="Coils"/>
    </source>
</evidence>
<reference evidence="2" key="2">
    <citation type="journal article" date="2021" name="PeerJ">
        <title>Extensive microbial diversity within the chicken gut microbiome revealed by metagenomics and culture.</title>
        <authorList>
            <person name="Gilroy R."/>
            <person name="Ravi A."/>
            <person name="Getino M."/>
            <person name="Pursley I."/>
            <person name="Horton D.L."/>
            <person name="Alikhan N.F."/>
            <person name="Baker D."/>
            <person name="Gharbi K."/>
            <person name="Hall N."/>
            <person name="Watson M."/>
            <person name="Adriaenssens E.M."/>
            <person name="Foster-Nyarko E."/>
            <person name="Jarju S."/>
            <person name="Secka A."/>
            <person name="Antonio M."/>
            <person name="Oren A."/>
            <person name="Chaudhuri R.R."/>
            <person name="La Ragione R."/>
            <person name="Hildebrand F."/>
            <person name="Pallen M.J."/>
        </authorList>
    </citation>
    <scope>NUCLEOTIDE SEQUENCE</scope>
    <source>
        <strain evidence="2">CHK190-19873</strain>
    </source>
</reference>